<evidence type="ECO:0000256" key="1">
    <source>
        <dbReference type="ARBA" id="ARBA00023015"/>
    </source>
</evidence>
<reference evidence="4" key="1">
    <citation type="journal article" date="2014" name="Front. Microbiol.">
        <title>High frequency of phylogenetically diverse reductive dehalogenase-homologous genes in deep subseafloor sedimentary metagenomes.</title>
        <authorList>
            <person name="Kawai M."/>
            <person name="Futagami T."/>
            <person name="Toyoda A."/>
            <person name="Takaki Y."/>
            <person name="Nishi S."/>
            <person name="Hori S."/>
            <person name="Arai W."/>
            <person name="Tsubouchi T."/>
            <person name="Morono Y."/>
            <person name="Uchiyama I."/>
            <person name="Ito T."/>
            <person name="Fujiyama A."/>
            <person name="Inagaki F."/>
            <person name="Takami H."/>
        </authorList>
    </citation>
    <scope>NUCLEOTIDE SEQUENCE</scope>
    <source>
        <strain evidence="4">Expedition CK06-06</strain>
    </source>
</reference>
<dbReference type="InterPro" id="IPR004111">
    <property type="entry name" value="Repressor_TetR_C"/>
</dbReference>
<keyword evidence="2" id="KW-0804">Transcription</keyword>
<feature type="domain" description="Tetracycline repressor TetR C-terminal" evidence="3">
    <location>
        <begin position="3"/>
        <end position="134"/>
    </location>
</feature>
<evidence type="ECO:0000313" key="4">
    <source>
        <dbReference type="EMBL" id="GAH74120.1"/>
    </source>
</evidence>
<dbReference type="AlphaFoldDB" id="X1IXZ9"/>
<name>X1IXZ9_9ZZZZ</name>
<dbReference type="Pfam" id="PF02909">
    <property type="entry name" value="TetR_C_1"/>
    <property type="match status" value="1"/>
</dbReference>
<evidence type="ECO:0000259" key="3">
    <source>
        <dbReference type="Pfam" id="PF02909"/>
    </source>
</evidence>
<protein>
    <recommendedName>
        <fullName evidence="3">Tetracycline repressor TetR C-terminal domain-containing protein</fullName>
    </recommendedName>
</protein>
<dbReference type="InterPro" id="IPR036271">
    <property type="entry name" value="Tet_transcr_reg_TetR-rel_C_sf"/>
</dbReference>
<dbReference type="EMBL" id="BARU01034030">
    <property type="protein sequence ID" value="GAH74120.1"/>
    <property type="molecule type" value="Genomic_DNA"/>
</dbReference>
<comment type="caution">
    <text evidence="4">The sequence shown here is derived from an EMBL/GenBank/DDBJ whole genome shotgun (WGS) entry which is preliminary data.</text>
</comment>
<proteinExistence type="predicted"/>
<dbReference type="Gene3D" id="1.10.357.10">
    <property type="entry name" value="Tetracycline Repressor, domain 2"/>
    <property type="match status" value="1"/>
</dbReference>
<gene>
    <name evidence="4" type="ORF">S03H2_53460</name>
</gene>
<dbReference type="GO" id="GO:0045892">
    <property type="term" value="P:negative regulation of DNA-templated transcription"/>
    <property type="evidence" value="ECO:0007669"/>
    <property type="project" value="InterPro"/>
</dbReference>
<organism evidence="4">
    <name type="scientific">marine sediment metagenome</name>
    <dbReference type="NCBI Taxonomy" id="412755"/>
    <lineage>
        <taxon>unclassified sequences</taxon>
        <taxon>metagenomes</taxon>
        <taxon>ecological metagenomes</taxon>
    </lineage>
</organism>
<keyword evidence="1" id="KW-0805">Transcription regulation</keyword>
<sequence length="145" mass="15902">EEIASEYRRVLIAHRDAPRLFAEQAPTGPHRIKLYDAAVGAFLDAGLAAPEAVAMATFYRNFLLGMIAEEARQLSPTRRGGLRPTVALGAELSHLGDELRHYPNLHGAAELLTKIEPEKLFRLGLKVLLDGMECRVTESAGGSRR</sequence>
<feature type="non-terminal residue" evidence="4">
    <location>
        <position position="1"/>
    </location>
</feature>
<accession>X1IXZ9</accession>
<evidence type="ECO:0000256" key="2">
    <source>
        <dbReference type="ARBA" id="ARBA00023163"/>
    </source>
</evidence>
<dbReference type="SUPFAM" id="SSF48498">
    <property type="entry name" value="Tetracyclin repressor-like, C-terminal domain"/>
    <property type="match status" value="1"/>
</dbReference>